<evidence type="ECO:0000256" key="8">
    <source>
        <dbReference type="ARBA" id="ARBA00022898"/>
    </source>
</evidence>
<evidence type="ECO:0000256" key="7">
    <source>
        <dbReference type="ARBA" id="ARBA00022679"/>
    </source>
</evidence>
<organism evidence="15 16">
    <name type="scientific">Aceticella autotrophica</name>
    <dbReference type="NCBI Taxonomy" id="2755338"/>
    <lineage>
        <taxon>Bacteria</taxon>
        <taxon>Bacillati</taxon>
        <taxon>Bacillota</taxon>
        <taxon>Clostridia</taxon>
        <taxon>Thermoanaerobacterales</taxon>
        <taxon>Thermoanaerobacteraceae</taxon>
        <taxon>Aceticella</taxon>
    </lineage>
</organism>
<sequence>MRASKIYDLIGNTPVVMLNKIIEKNAADVFLKLEAFNPGSSIKDRIALSMIECAEIEGKLKEGSVIVEPTSGNTGIGLAMVGAAKGYKVVIVMPDTMSIERRMLLTAYGAEIVLTPGLEGINGAIKKAKELAEKNKNYYMPQQFENEANPKAHEKTTAIEILEDFKDGLDAFIAGVGTGGTITGVARVLKENIPAIKIIAVEPEKSPVISGGKPGLHGIQGIGAGFIPKVFDKNIVDEVIAVKDEDAFETARRLARMEGIMAGISTGAATYAAIEVAKRLGSGKKVLAIAPDTGERYLSTQLFTAE</sequence>
<dbReference type="PANTHER" id="PTHR10314">
    <property type="entry name" value="CYSTATHIONINE BETA-SYNTHASE"/>
    <property type="match status" value="1"/>
</dbReference>
<dbReference type="KEGG" id="aaut:ACETAC_07515"/>
<dbReference type="InterPro" id="IPR005859">
    <property type="entry name" value="CysK"/>
</dbReference>
<keyword evidence="8 11" id="KW-0663">Pyridoxal phosphate</keyword>
<comment type="cofactor">
    <cofactor evidence="1 11 13">
        <name>pyridoxal 5'-phosphate</name>
        <dbReference type="ChEBI" id="CHEBI:597326"/>
    </cofactor>
</comment>
<dbReference type="InterPro" id="IPR050214">
    <property type="entry name" value="Cys_Synth/Cystath_Beta-Synth"/>
</dbReference>
<evidence type="ECO:0000256" key="3">
    <source>
        <dbReference type="ARBA" id="ARBA00007103"/>
    </source>
</evidence>
<evidence type="ECO:0000256" key="12">
    <source>
        <dbReference type="PIRSR" id="PIRSR605856-51"/>
    </source>
</evidence>
<dbReference type="Pfam" id="PF00291">
    <property type="entry name" value="PALP"/>
    <property type="match status" value="1"/>
</dbReference>
<evidence type="ECO:0000256" key="6">
    <source>
        <dbReference type="ARBA" id="ARBA00022605"/>
    </source>
</evidence>
<evidence type="ECO:0000256" key="11">
    <source>
        <dbReference type="PIRSR" id="PIRSR605856-50"/>
    </source>
</evidence>
<dbReference type="SUPFAM" id="SSF53686">
    <property type="entry name" value="Tryptophan synthase beta subunit-like PLP-dependent enzymes"/>
    <property type="match status" value="1"/>
</dbReference>
<dbReference type="InterPro" id="IPR036052">
    <property type="entry name" value="TrpB-like_PALP_sf"/>
</dbReference>
<comment type="catalytic activity">
    <reaction evidence="10 13">
        <text>O-acetyl-L-serine + hydrogen sulfide = L-cysteine + acetate</text>
        <dbReference type="Rhea" id="RHEA:14829"/>
        <dbReference type="ChEBI" id="CHEBI:29919"/>
        <dbReference type="ChEBI" id="CHEBI:30089"/>
        <dbReference type="ChEBI" id="CHEBI:35235"/>
        <dbReference type="ChEBI" id="CHEBI:58340"/>
        <dbReference type="EC" id="2.5.1.47"/>
    </reaction>
</comment>
<proteinExistence type="inferred from homology"/>
<name>A0A975G9B9_9THEO</name>
<evidence type="ECO:0000256" key="9">
    <source>
        <dbReference type="ARBA" id="ARBA00023192"/>
    </source>
</evidence>
<evidence type="ECO:0000256" key="4">
    <source>
        <dbReference type="ARBA" id="ARBA00012681"/>
    </source>
</evidence>
<comment type="similarity">
    <text evidence="3 13">Belongs to the cysteine synthase/cystathionine beta-synthase family.</text>
</comment>
<feature type="binding site" evidence="11">
    <location>
        <begin position="177"/>
        <end position="181"/>
    </location>
    <ligand>
        <name>pyridoxal 5'-phosphate</name>
        <dbReference type="ChEBI" id="CHEBI:597326"/>
    </ligand>
</feature>
<dbReference type="InterPro" id="IPR005856">
    <property type="entry name" value="Cys_synth"/>
</dbReference>
<keyword evidence="7 13" id="KW-0808">Transferase</keyword>
<dbReference type="NCBIfam" id="TIGR01136">
    <property type="entry name" value="cysKM"/>
    <property type="match status" value="1"/>
</dbReference>
<evidence type="ECO:0000256" key="13">
    <source>
        <dbReference type="RuleBase" id="RU003985"/>
    </source>
</evidence>
<keyword evidence="16" id="KW-1185">Reference proteome</keyword>
<dbReference type="AlphaFoldDB" id="A0A975G9B9"/>
<accession>A0A975G9B9</accession>
<dbReference type="Proteomes" id="UP000671913">
    <property type="component" value="Chromosome"/>
</dbReference>
<evidence type="ECO:0000256" key="2">
    <source>
        <dbReference type="ARBA" id="ARBA00004962"/>
    </source>
</evidence>
<feature type="binding site" evidence="11">
    <location>
        <position position="265"/>
    </location>
    <ligand>
        <name>pyridoxal 5'-phosphate</name>
        <dbReference type="ChEBI" id="CHEBI:597326"/>
    </ligand>
</feature>
<evidence type="ECO:0000313" key="16">
    <source>
        <dbReference type="Proteomes" id="UP000671913"/>
    </source>
</evidence>
<feature type="modified residue" description="N6-(pyridoxal phosphate)lysine" evidence="12">
    <location>
        <position position="43"/>
    </location>
</feature>
<feature type="binding site" evidence="11">
    <location>
        <position position="73"/>
    </location>
    <ligand>
        <name>pyridoxal 5'-phosphate</name>
        <dbReference type="ChEBI" id="CHEBI:597326"/>
    </ligand>
</feature>
<feature type="domain" description="Tryptophan synthase beta chain-like PALP" evidence="14">
    <location>
        <begin position="8"/>
        <end position="292"/>
    </location>
</feature>
<gene>
    <name evidence="15" type="primary">cysK</name>
    <name evidence="15" type="ORF">ACETAC_07515</name>
</gene>
<dbReference type="InterPro" id="IPR001926">
    <property type="entry name" value="TrpB-like_PALP"/>
</dbReference>
<dbReference type="EMBL" id="CP060096">
    <property type="protein sequence ID" value="QSZ26739.1"/>
    <property type="molecule type" value="Genomic_DNA"/>
</dbReference>
<protein>
    <recommendedName>
        <fullName evidence="5 13">Cysteine synthase</fullName>
        <ecNumber evidence="4 13">2.5.1.47</ecNumber>
    </recommendedName>
</protein>
<dbReference type="GO" id="GO:0004124">
    <property type="term" value="F:cysteine synthase activity"/>
    <property type="evidence" value="ECO:0007669"/>
    <property type="project" value="UniProtKB-UniRule"/>
</dbReference>
<evidence type="ECO:0000259" key="14">
    <source>
        <dbReference type="Pfam" id="PF00291"/>
    </source>
</evidence>
<dbReference type="PROSITE" id="PS00901">
    <property type="entry name" value="CYS_SYNTHASE"/>
    <property type="match status" value="1"/>
</dbReference>
<dbReference type="FunFam" id="3.40.50.1100:FF:000118">
    <property type="entry name" value="Related to CYS4-cystathionine beta-synthase"/>
    <property type="match status" value="1"/>
</dbReference>
<evidence type="ECO:0000256" key="10">
    <source>
        <dbReference type="ARBA" id="ARBA00047931"/>
    </source>
</evidence>
<evidence type="ECO:0000313" key="15">
    <source>
        <dbReference type="EMBL" id="QSZ26739.1"/>
    </source>
</evidence>
<dbReference type="CDD" id="cd01561">
    <property type="entry name" value="CBS_like"/>
    <property type="match status" value="1"/>
</dbReference>
<dbReference type="FunFam" id="3.40.50.1100:FF:000003">
    <property type="entry name" value="Cystathionine beta-synthase"/>
    <property type="match status" value="1"/>
</dbReference>
<keyword evidence="6 13" id="KW-0028">Amino-acid biosynthesis</keyword>
<dbReference type="RefSeq" id="WP_284679421.1">
    <property type="nucleotide sequence ID" value="NZ_CP060096.1"/>
</dbReference>
<keyword evidence="9 13" id="KW-0198">Cysteine biosynthesis</keyword>
<dbReference type="Gene3D" id="3.40.50.1100">
    <property type="match status" value="2"/>
</dbReference>
<evidence type="ECO:0000256" key="5">
    <source>
        <dbReference type="ARBA" id="ARBA00019371"/>
    </source>
</evidence>
<comment type="pathway">
    <text evidence="2">Amino-acid biosynthesis; L-cysteine biosynthesis; L-cysteine from L-serine: step 2/2.</text>
</comment>
<dbReference type="EC" id="2.5.1.47" evidence="4 13"/>
<reference evidence="15" key="1">
    <citation type="submission" date="2020-08" db="EMBL/GenBank/DDBJ databases">
        <title>Genomic insights into the carbon and energy metabolism of the first obligate autotrophic acetogenic bacterium Aceticella autotrophica gen. nov., sp. nov.</title>
        <authorList>
            <person name="Toshchakov S.V."/>
            <person name="Elcheninov A.G."/>
            <person name="Kublanov I.V."/>
            <person name="Frolov E.N."/>
            <person name="Lebedinsky A.V."/>
        </authorList>
    </citation>
    <scope>NUCLEOTIDE SEQUENCE</scope>
    <source>
        <strain evidence="15">3443-3Ac</strain>
    </source>
</reference>
<dbReference type="InterPro" id="IPR001216">
    <property type="entry name" value="P-phosphate_BS"/>
</dbReference>
<dbReference type="GO" id="GO:0006535">
    <property type="term" value="P:cysteine biosynthetic process from serine"/>
    <property type="evidence" value="ECO:0007669"/>
    <property type="project" value="UniProtKB-UniRule"/>
</dbReference>
<evidence type="ECO:0000256" key="1">
    <source>
        <dbReference type="ARBA" id="ARBA00001933"/>
    </source>
</evidence>
<dbReference type="NCBIfam" id="TIGR01139">
    <property type="entry name" value="cysK"/>
    <property type="match status" value="1"/>
</dbReference>